<dbReference type="AlphaFoldDB" id="A0A1B6MAN3"/>
<feature type="compositionally biased region" description="Polar residues" evidence="1">
    <location>
        <begin position="269"/>
        <end position="278"/>
    </location>
</feature>
<dbReference type="EMBL" id="GEBQ01006997">
    <property type="protein sequence ID" value="JAT32980.1"/>
    <property type="molecule type" value="Transcribed_RNA"/>
</dbReference>
<reference evidence="2" key="1">
    <citation type="submission" date="2015-11" db="EMBL/GenBank/DDBJ databases">
        <title>De novo transcriptome assembly of four potential Pierce s Disease insect vectors from Arizona vineyards.</title>
        <authorList>
            <person name="Tassone E.E."/>
        </authorList>
    </citation>
    <scope>NUCLEOTIDE SEQUENCE</scope>
</reference>
<organism evidence="2">
    <name type="scientific">Graphocephala atropunctata</name>
    <dbReference type="NCBI Taxonomy" id="36148"/>
    <lineage>
        <taxon>Eukaryota</taxon>
        <taxon>Metazoa</taxon>
        <taxon>Ecdysozoa</taxon>
        <taxon>Arthropoda</taxon>
        <taxon>Hexapoda</taxon>
        <taxon>Insecta</taxon>
        <taxon>Pterygota</taxon>
        <taxon>Neoptera</taxon>
        <taxon>Paraneoptera</taxon>
        <taxon>Hemiptera</taxon>
        <taxon>Auchenorrhyncha</taxon>
        <taxon>Membracoidea</taxon>
        <taxon>Cicadellidae</taxon>
        <taxon>Cicadellinae</taxon>
        <taxon>Cicadellini</taxon>
        <taxon>Graphocephala</taxon>
    </lineage>
</organism>
<feature type="region of interest" description="Disordered" evidence="1">
    <location>
        <begin position="258"/>
        <end position="293"/>
    </location>
</feature>
<feature type="region of interest" description="Disordered" evidence="1">
    <location>
        <begin position="41"/>
        <end position="96"/>
    </location>
</feature>
<gene>
    <name evidence="2" type="ORF">g.48440</name>
</gene>
<feature type="region of interest" description="Disordered" evidence="1">
    <location>
        <begin position="351"/>
        <end position="372"/>
    </location>
</feature>
<feature type="compositionally biased region" description="Basic and acidic residues" evidence="1">
    <location>
        <begin position="471"/>
        <end position="483"/>
    </location>
</feature>
<evidence type="ECO:0000313" key="2">
    <source>
        <dbReference type="EMBL" id="JAT32980.1"/>
    </source>
</evidence>
<proteinExistence type="predicted"/>
<feature type="compositionally biased region" description="Basic and acidic residues" evidence="1">
    <location>
        <begin position="258"/>
        <end position="267"/>
    </location>
</feature>
<feature type="compositionally biased region" description="Polar residues" evidence="1">
    <location>
        <begin position="441"/>
        <end position="470"/>
    </location>
</feature>
<feature type="region of interest" description="Disordered" evidence="1">
    <location>
        <begin position="1"/>
        <end position="22"/>
    </location>
</feature>
<feature type="compositionally biased region" description="Basic and acidic residues" evidence="1">
    <location>
        <begin position="59"/>
        <end position="75"/>
    </location>
</feature>
<feature type="region of interest" description="Disordered" evidence="1">
    <location>
        <begin position="439"/>
        <end position="483"/>
    </location>
</feature>
<feature type="compositionally biased region" description="Basic and acidic residues" evidence="1">
    <location>
        <begin position="361"/>
        <end position="372"/>
    </location>
</feature>
<evidence type="ECO:0000256" key="1">
    <source>
        <dbReference type="SAM" id="MobiDB-lite"/>
    </source>
</evidence>
<name>A0A1B6MAN3_9HEMI</name>
<feature type="non-terminal residue" evidence="2">
    <location>
        <position position="483"/>
    </location>
</feature>
<sequence length="483" mass="53442">MSSRRCLVSSDEEDEDGNLGETVTIKTEIDLVPRGEVVYLPEDTSNFQPEDEDAVDPYGEERGDRKGIVRKRDSSEDVEASNKRVCSTGSNQDVKDGIFMRPHQTQPEEVVLGLVDSPIVLSDEQDFPRRNQSNSDYVKHTYSVTNKSSNILKTVTGSGTTYNQKSALSTVKASSLMPMPGKRNNSQQYANKSAKYARQATPICDAIMKEYSKRQKQIKIRGQGTPDMSDLPIKEFISKANKQTIRKPEDVQKLAEQLSRKATEKGKTNRLSYQSNQSKMEEQNVDPLSQTTEDNDIKPIFVSTIDISEDIKPILTDLKPHVDVKPIVSNIINITKDASAQNSVQLNKESNLLGKSGRPSRNKDVKLHSEDTTLPKTKVNPLTVNTFSVPEDNSAPITVELSKKPPLIQCSQIGRIKAEDELHSGMASRLISILDKETENPIESESIPSNVSQGGPSFTSTNAQTPTDGSHTVEHLCTDVKPL</sequence>
<protein>
    <submittedName>
        <fullName evidence="2">Uncharacterized protein</fullName>
    </submittedName>
</protein>
<accession>A0A1B6MAN3</accession>